<dbReference type="Pfam" id="PF08797">
    <property type="entry name" value="HIRAN"/>
    <property type="match status" value="1"/>
</dbReference>
<dbReference type="EMBL" id="CAJNJQ010001335">
    <property type="protein sequence ID" value="CAE7133569.1"/>
    <property type="molecule type" value="Genomic_DNA"/>
</dbReference>
<dbReference type="InterPro" id="IPR027417">
    <property type="entry name" value="P-loop_NTPase"/>
</dbReference>
<keyword evidence="3" id="KW-0479">Metal-binding</keyword>
<evidence type="ECO:0000256" key="4">
    <source>
        <dbReference type="ARBA" id="ARBA00022741"/>
    </source>
</evidence>
<dbReference type="Pfam" id="PF00176">
    <property type="entry name" value="SNF2-rel_dom"/>
    <property type="match status" value="1"/>
</dbReference>
<evidence type="ECO:0000259" key="15">
    <source>
        <dbReference type="PROSITE" id="PS51194"/>
    </source>
</evidence>
<evidence type="ECO:0000259" key="14">
    <source>
        <dbReference type="PROSITE" id="PS51192"/>
    </source>
</evidence>
<dbReference type="GO" id="GO:0016818">
    <property type="term" value="F:hydrolase activity, acting on acid anhydrides, in phosphorus-containing anhydrides"/>
    <property type="evidence" value="ECO:0007669"/>
    <property type="project" value="InterPro"/>
</dbReference>
<dbReference type="SMART" id="SM00910">
    <property type="entry name" value="HIRAN"/>
    <property type="match status" value="1"/>
</dbReference>
<dbReference type="GO" id="GO:0005634">
    <property type="term" value="C:nucleus"/>
    <property type="evidence" value="ECO:0007669"/>
    <property type="project" value="UniProtKB-SubCell"/>
</dbReference>
<keyword evidence="4" id="KW-0547">Nucleotide-binding</keyword>
<dbReference type="PROSITE" id="PS51192">
    <property type="entry name" value="HELICASE_ATP_BIND_1"/>
    <property type="match status" value="1"/>
</dbReference>
<dbReference type="GO" id="GO:0008270">
    <property type="term" value="F:zinc ion binding"/>
    <property type="evidence" value="ECO:0007669"/>
    <property type="project" value="UniProtKB-KW"/>
</dbReference>
<dbReference type="AlphaFoldDB" id="A0A8H3HXW8"/>
<feature type="compositionally biased region" description="Basic residues" evidence="12">
    <location>
        <begin position="152"/>
        <end position="163"/>
    </location>
</feature>
<sequence length="1234" mass="136450">MAAPVDPSQYVIEYAKNSGEKCNGRPPCHGSTIVLGDIRLGTKKYNGVINDKMQYRHWGCVTPDILYDLAVLDVNRLPGLTRLNAADQAKVRLAVQRLHIDEADIPVTARSLARTTSVPSSSQAPRVGAAPPFSQRAAATTSQIMAPLPSTSRKRKATTKSKAKATPATMQAPVPPPPVAMPPPMHQAPRFASQAPPVHPPYMGTQITMSQQKRDDEDDADDDLGAEEEAQYTDFYVSYQSSVVGIQYYDGLVGPGEQVALVREPHNRYDANAIQVMNIGMMQVGHIPRKIAANLAPLIDRELILVEGTMNDGNLQGRQFTLNVTLSFYGKPGFRSTLEPLLRWATPGKRGFTEEMRRQSGALYAQSAAHSAGASQGPSYASGSAQNPMYIEGSSSSSQPQIDQKVMEALEARRRAEELRTMLAGLEKVDDEGRRANFLDALYGNQTEDILNLPEHPSPPGKEDGTLVVDLLKHQKQGLLWCINRENAVLPTEHGKPHQQFWEYRAPPNARPHYMNLITKSPLPANIPPAIGHGGIMSDSMGLGKSLTFLALVIATKDTRPQGFDKPTLVVCPLSVLSNWETQIEDHCNPGTLACYTYYGNNRNVEADRLKDYDVVLTTYQTLSSDFERSGGFKKTAELMAESSEEKKHSKGLFEIKWKRVVLDEAHQIRNPKTKIAQAATAVDGYYRWAVSGTPIVNSPTDLGSLLAFLRMCSPLDQIAQFNRSLGRPISKGNPESMVLLREIMKHISIRRSKEMQNAEGKRLVELPKVVIHVTQVELDDATRRIYSSVEALSRQRFMEMANASDGGHVPNFVLSLLTRMRQIALHPGLVPYDYLQELQSGEKYGGDNLPLPRSTIVSPEEKARLQNILFRAEEDSEECAICFDNLKNPRILPDGHYFCYDCITGYIEAHGAAATCPMDRRPITMGDLIEPPPPTVLTQAPRENDMKGLSEGSSAKIEQLVWLLKRIPPEEKAVVFSQFTSFLDKASHGISYVEFNGALSAKRRQEVLQLFSRPLPVKNSAIRRSSANKNTEGSDSESDYAPGDDFIDDEDAYFTATQSSKGKGKGKAGKGKAASGRSFGGNPKVLLISLKSGATGLNLTVANHLFLMDPWWQEAIESQAIDRVNRIGQKRDVHVYQMITNNTVEAKVLDIQARKKAMIDQAFSGMGGREVVREKRETRMQDFIELFGLQRQNGRVTLGQEAAAAQEAAEEEEPDWLPTGPRKRSRLVLSDEE</sequence>
<dbReference type="PANTHER" id="PTHR45626">
    <property type="entry name" value="TRANSCRIPTION TERMINATION FACTOR 2-RELATED"/>
    <property type="match status" value="1"/>
</dbReference>
<dbReference type="Proteomes" id="UP000663827">
    <property type="component" value="Unassembled WGS sequence"/>
</dbReference>
<comment type="subcellular location">
    <subcellularLocation>
        <location evidence="1">Nucleus</location>
    </subcellularLocation>
</comment>
<evidence type="ECO:0000256" key="11">
    <source>
        <dbReference type="PROSITE-ProRule" id="PRU00175"/>
    </source>
</evidence>
<keyword evidence="7" id="KW-0347">Helicase</keyword>
<dbReference type="SMART" id="SM00487">
    <property type="entry name" value="DEXDc"/>
    <property type="match status" value="1"/>
</dbReference>
<dbReference type="InterPro" id="IPR036957">
    <property type="entry name" value="Znf_PARP_sf"/>
</dbReference>
<feature type="region of interest" description="Disordered" evidence="12">
    <location>
        <begin position="367"/>
        <end position="403"/>
    </location>
</feature>
<keyword evidence="10" id="KW-0539">Nucleus</keyword>
<dbReference type="Gene3D" id="3.40.50.300">
    <property type="entry name" value="P-loop containing nucleotide triphosphate hydrolases"/>
    <property type="match status" value="1"/>
</dbReference>
<comment type="caution">
    <text evidence="16">The sequence shown here is derived from an EMBL/GenBank/DDBJ whole genome shotgun (WGS) entry which is preliminary data.</text>
</comment>
<dbReference type="PROSITE" id="PS51194">
    <property type="entry name" value="HELICASE_CTER"/>
    <property type="match status" value="1"/>
</dbReference>
<reference evidence="16" key="1">
    <citation type="submission" date="2021-01" db="EMBL/GenBank/DDBJ databases">
        <authorList>
            <person name="Kaushik A."/>
        </authorList>
    </citation>
    <scope>NUCLEOTIDE SEQUENCE</scope>
    <source>
        <strain evidence="16">AG5</strain>
    </source>
</reference>
<feature type="compositionally biased region" description="Polar residues" evidence="12">
    <location>
        <begin position="114"/>
        <end position="124"/>
    </location>
</feature>
<protein>
    <submittedName>
        <fullName evidence="16">Uncharacterized protein</fullName>
    </submittedName>
</protein>
<feature type="domain" description="Helicase ATP-binding" evidence="14">
    <location>
        <begin position="526"/>
        <end position="700"/>
    </location>
</feature>
<dbReference type="Gene3D" id="3.40.50.10810">
    <property type="entry name" value="Tandem AAA-ATPase domain"/>
    <property type="match status" value="1"/>
</dbReference>
<keyword evidence="6" id="KW-0378">Hydrolase</keyword>
<feature type="domain" description="RING-type" evidence="13">
    <location>
        <begin position="880"/>
        <end position="921"/>
    </location>
</feature>
<dbReference type="InterPro" id="IPR013083">
    <property type="entry name" value="Znf_RING/FYVE/PHD"/>
</dbReference>
<dbReference type="Pfam" id="PF00645">
    <property type="entry name" value="zf-PARP"/>
    <property type="match status" value="1"/>
</dbReference>
<name>A0A8H3HXW8_9AGAM</name>
<evidence type="ECO:0000313" key="17">
    <source>
        <dbReference type="Proteomes" id="UP000663827"/>
    </source>
</evidence>
<dbReference type="PANTHER" id="PTHR45626:SF17">
    <property type="entry name" value="HELICASE-LIKE TRANSCRIPTION FACTOR"/>
    <property type="match status" value="1"/>
</dbReference>
<dbReference type="GO" id="GO:0006281">
    <property type="term" value="P:DNA repair"/>
    <property type="evidence" value="ECO:0007669"/>
    <property type="project" value="TreeGrafter"/>
</dbReference>
<feature type="compositionally biased region" description="Polar residues" evidence="12">
    <location>
        <begin position="1023"/>
        <end position="1034"/>
    </location>
</feature>
<evidence type="ECO:0000256" key="6">
    <source>
        <dbReference type="ARBA" id="ARBA00022801"/>
    </source>
</evidence>
<dbReference type="Gene3D" id="3.30.70.2330">
    <property type="match status" value="1"/>
</dbReference>
<organism evidence="16 17">
    <name type="scientific">Rhizoctonia solani</name>
    <dbReference type="NCBI Taxonomy" id="456999"/>
    <lineage>
        <taxon>Eukaryota</taxon>
        <taxon>Fungi</taxon>
        <taxon>Dikarya</taxon>
        <taxon>Basidiomycota</taxon>
        <taxon>Agaricomycotina</taxon>
        <taxon>Agaricomycetes</taxon>
        <taxon>Cantharellales</taxon>
        <taxon>Ceratobasidiaceae</taxon>
        <taxon>Rhizoctonia</taxon>
    </lineage>
</organism>
<feature type="region of interest" description="Disordered" evidence="12">
    <location>
        <begin position="1023"/>
        <end position="1043"/>
    </location>
</feature>
<dbReference type="SMART" id="SM00490">
    <property type="entry name" value="HELICc"/>
    <property type="match status" value="1"/>
</dbReference>
<evidence type="ECO:0000256" key="7">
    <source>
        <dbReference type="ARBA" id="ARBA00022806"/>
    </source>
</evidence>
<evidence type="ECO:0000256" key="9">
    <source>
        <dbReference type="ARBA" id="ARBA00022840"/>
    </source>
</evidence>
<dbReference type="SUPFAM" id="SSF57716">
    <property type="entry name" value="Glucocorticoid receptor-like (DNA-binding domain)"/>
    <property type="match status" value="1"/>
</dbReference>
<feature type="region of interest" description="Disordered" evidence="12">
    <location>
        <begin position="114"/>
        <end position="175"/>
    </location>
</feature>
<gene>
    <name evidence="16" type="ORF">RDB_LOCUS66687</name>
</gene>
<dbReference type="Pfam" id="PF13923">
    <property type="entry name" value="zf-C3HC4_2"/>
    <property type="match status" value="1"/>
</dbReference>
<dbReference type="GO" id="GO:0008094">
    <property type="term" value="F:ATP-dependent activity, acting on DNA"/>
    <property type="evidence" value="ECO:0007669"/>
    <property type="project" value="TreeGrafter"/>
</dbReference>
<dbReference type="SMART" id="SM01336">
    <property type="entry name" value="zf-PARP"/>
    <property type="match status" value="1"/>
</dbReference>
<evidence type="ECO:0000259" key="13">
    <source>
        <dbReference type="PROSITE" id="PS50089"/>
    </source>
</evidence>
<evidence type="ECO:0000256" key="10">
    <source>
        <dbReference type="ARBA" id="ARBA00023242"/>
    </source>
</evidence>
<dbReference type="Pfam" id="PF00271">
    <property type="entry name" value="Helicase_C"/>
    <property type="match status" value="1"/>
</dbReference>
<evidence type="ECO:0000256" key="5">
    <source>
        <dbReference type="ARBA" id="ARBA00022771"/>
    </source>
</evidence>
<dbReference type="PROSITE" id="PS50089">
    <property type="entry name" value="ZF_RING_2"/>
    <property type="match status" value="1"/>
</dbReference>
<dbReference type="InterPro" id="IPR001650">
    <property type="entry name" value="Helicase_C-like"/>
</dbReference>
<dbReference type="InterPro" id="IPR014905">
    <property type="entry name" value="HIRAN"/>
</dbReference>
<feature type="region of interest" description="Disordered" evidence="12">
    <location>
        <begin position="1199"/>
        <end position="1234"/>
    </location>
</feature>
<dbReference type="CDD" id="cd18793">
    <property type="entry name" value="SF2_C_SNF"/>
    <property type="match status" value="1"/>
</dbReference>
<dbReference type="InterPro" id="IPR001510">
    <property type="entry name" value="Znf_PARP"/>
</dbReference>
<dbReference type="GO" id="GO:0003677">
    <property type="term" value="F:DNA binding"/>
    <property type="evidence" value="ECO:0007669"/>
    <property type="project" value="InterPro"/>
</dbReference>
<evidence type="ECO:0000256" key="8">
    <source>
        <dbReference type="ARBA" id="ARBA00022833"/>
    </source>
</evidence>
<dbReference type="Gene3D" id="3.30.1740.10">
    <property type="entry name" value="Zinc finger, PARP-type"/>
    <property type="match status" value="1"/>
</dbReference>
<feature type="region of interest" description="Disordered" evidence="12">
    <location>
        <begin position="1058"/>
        <end position="1077"/>
    </location>
</feature>
<dbReference type="GO" id="GO:0004386">
    <property type="term" value="F:helicase activity"/>
    <property type="evidence" value="ECO:0007669"/>
    <property type="project" value="UniProtKB-KW"/>
</dbReference>
<keyword evidence="8" id="KW-0862">Zinc</keyword>
<dbReference type="Gene3D" id="3.30.40.10">
    <property type="entry name" value="Zinc/RING finger domain, C3HC4 (zinc finger)"/>
    <property type="match status" value="1"/>
</dbReference>
<evidence type="ECO:0000256" key="1">
    <source>
        <dbReference type="ARBA" id="ARBA00004123"/>
    </source>
</evidence>
<dbReference type="InterPro" id="IPR049730">
    <property type="entry name" value="SNF2/RAD54-like_C"/>
</dbReference>
<dbReference type="InterPro" id="IPR000330">
    <property type="entry name" value="SNF2_N"/>
</dbReference>
<feature type="compositionally biased region" description="Polar residues" evidence="12">
    <location>
        <begin position="378"/>
        <end position="402"/>
    </location>
</feature>
<dbReference type="InterPro" id="IPR014001">
    <property type="entry name" value="Helicase_ATP-bd"/>
</dbReference>
<dbReference type="CDD" id="cd16449">
    <property type="entry name" value="RING-HC"/>
    <property type="match status" value="1"/>
</dbReference>
<feature type="domain" description="Helicase C-terminal" evidence="15">
    <location>
        <begin position="957"/>
        <end position="1180"/>
    </location>
</feature>
<accession>A0A8H3HXW8</accession>
<evidence type="ECO:0000313" key="16">
    <source>
        <dbReference type="EMBL" id="CAE7133569.1"/>
    </source>
</evidence>
<dbReference type="InterPro" id="IPR038718">
    <property type="entry name" value="SNF2-like_sf"/>
</dbReference>
<dbReference type="SUPFAM" id="SSF52540">
    <property type="entry name" value="P-loop containing nucleoside triphosphate hydrolases"/>
    <property type="match status" value="2"/>
</dbReference>
<keyword evidence="5 11" id="KW-0863">Zinc-finger</keyword>
<comment type="similarity">
    <text evidence="2">Belongs to the SNF2/RAD54 helicase family.</text>
</comment>
<dbReference type="SUPFAM" id="SSF57850">
    <property type="entry name" value="RING/U-box"/>
    <property type="match status" value="1"/>
</dbReference>
<evidence type="ECO:0000256" key="2">
    <source>
        <dbReference type="ARBA" id="ARBA00007025"/>
    </source>
</evidence>
<dbReference type="GO" id="GO:0005524">
    <property type="term" value="F:ATP binding"/>
    <property type="evidence" value="ECO:0007669"/>
    <property type="project" value="UniProtKB-KW"/>
</dbReference>
<dbReference type="SMART" id="SM00184">
    <property type="entry name" value="RING"/>
    <property type="match status" value="1"/>
</dbReference>
<proteinExistence type="inferred from homology"/>
<feature type="compositionally biased region" description="Low complexity" evidence="12">
    <location>
        <begin position="367"/>
        <end position="377"/>
    </location>
</feature>
<evidence type="ECO:0000256" key="12">
    <source>
        <dbReference type="SAM" id="MobiDB-lite"/>
    </source>
</evidence>
<keyword evidence="9" id="KW-0067">ATP-binding</keyword>
<dbReference type="InterPro" id="IPR001841">
    <property type="entry name" value="Znf_RING"/>
</dbReference>
<evidence type="ECO:0000256" key="3">
    <source>
        <dbReference type="ARBA" id="ARBA00022723"/>
    </source>
</evidence>
<dbReference type="InterPro" id="IPR050628">
    <property type="entry name" value="SNF2_RAD54_helicase_TF"/>
</dbReference>